<dbReference type="OrthoDB" id="9785113at2"/>
<dbReference type="STRING" id="571932.SAMN05421743_111149"/>
<evidence type="ECO:0000256" key="1">
    <source>
        <dbReference type="ARBA" id="ARBA00004141"/>
    </source>
</evidence>
<dbReference type="RefSeq" id="WP_093045584.1">
    <property type="nucleotide sequence ID" value="NZ_FNQR01000011.1"/>
</dbReference>
<accession>A0A1H4FJ08</accession>
<sequence length="315" mass="33699">MGKALQNEAMNIDVQTMIENKRKKKSVSGKLEKLIPAFLFLCAAVSVLTTAGILFTLLRESITFFSTTSIVDFYTGTQWSPWTGHFGVLPLITGTLLITLIAAIVAIPLGLMSAIFLSEYASDRTRKIIKPTLEVLAGIPTVVYGFFALTFVTPLLKNIVPGLGIFNALSAGIVVGIMIIPMIASLSEDAMNSVPNSLREGALALGATRLEVAMKVVLPAAFSGIVASIVLAVSRAIGETMIVVIAAGASPTLTFDPTRSIQTLTAFIVQGATGDTTFGSTIYYSIYAVGATLFVFTLLMNMLSQYISRKFKEEY</sequence>
<dbReference type="Gene3D" id="1.10.3720.10">
    <property type="entry name" value="MetI-like"/>
    <property type="match status" value="1"/>
</dbReference>
<dbReference type="PROSITE" id="PS50928">
    <property type="entry name" value="ABC_TM1"/>
    <property type="match status" value="1"/>
</dbReference>
<dbReference type="AlphaFoldDB" id="A0A1H4FJ08"/>
<dbReference type="CDD" id="cd06261">
    <property type="entry name" value="TM_PBP2"/>
    <property type="match status" value="1"/>
</dbReference>
<dbReference type="PANTHER" id="PTHR42727">
    <property type="entry name" value="PHOSPHATE TRANSPORT SYSTEM PERMEASE PROTEIN"/>
    <property type="match status" value="1"/>
</dbReference>
<keyword evidence="10" id="KW-1185">Reference proteome</keyword>
<dbReference type="InterPro" id="IPR035906">
    <property type="entry name" value="MetI-like_sf"/>
</dbReference>
<feature type="transmembrane region" description="Helical" evidence="6">
    <location>
        <begin position="162"/>
        <end position="184"/>
    </location>
</feature>
<evidence type="ECO:0000259" key="8">
    <source>
        <dbReference type="PROSITE" id="PS50928"/>
    </source>
</evidence>
<evidence type="ECO:0000256" key="7">
    <source>
        <dbReference type="RuleBase" id="RU363054"/>
    </source>
</evidence>
<name>A0A1H4FJ08_9BACI</name>
<keyword evidence="4 6" id="KW-1133">Transmembrane helix</keyword>
<organism evidence="9 10">
    <name type="scientific">Thalassobacillus cyri</name>
    <dbReference type="NCBI Taxonomy" id="571932"/>
    <lineage>
        <taxon>Bacteria</taxon>
        <taxon>Bacillati</taxon>
        <taxon>Bacillota</taxon>
        <taxon>Bacilli</taxon>
        <taxon>Bacillales</taxon>
        <taxon>Bacillaceae</taxon>
        <taxon>Thalassobacillus</taxon>
    </lineage>
</organism>
<keyword evidence="5 6" id="KW-0472">Membrane</keyword>
<dbReference type="GO" id="GO:0006817">
    <property type="term" value="P:phosphate ion transport"/>
    <property type="evidence" value="ECO:0007669"/>
    <property type="project" value="UniProtKB-KW"/>
</dbReference>
<comment type="subcellular location">
    <subcellularLocation>
        <location evidence="6">Cell membrane</location>
        <topology evidence="6">Multi-pass membrane protein</topology>
    </subcellularLocation>
    <subcellularLocation>
        <location evidence="1">Membrane</location>
        <topology evidence="1">Multi-pass membrane protein</topology>
    </subcellularLocation>
</comment>
<feature type="transmembrane region" description="Helical" evidence="6">
    <location>
        <begin position="34"/>
        <end position="58"/>
    </location>
</feature>
<dbReference type="SUPFAM" id="SSF161098">
    <property type="entry name" value="MetI-like"/>
    <property type="match status" value="1"/>
</dbReference>
<keyword evidence="2 6" id="KW-0813">Transport</keyword>
<gene>
    <name evidence="9" type="ORF">SAMN05421743_111149</name>
</gene>
<evidence type="ECO:0000313" key="9">
    <source>
        <dbReference type="EMBL" id="SEA97255.1"/>
    </source>
</evidence>
<keyword evidence="7" id="KW-1003">Cell membrane</keyword>
<feature type="transmembrane region" description="Helical" evidence="6">
    <location>
        <begin position="133"/>
        <end position="156"/>
    </location>
</feature>
<evidence type="ECO:0000256" key="3">
    <source>
        <dbReference type="ARBA" id="ARBA00022692"/>
    </source>
</evidence>
<evidence type="ECO:0000256" key="2">
    <source>
        <dbReference type="ARBA" id="ARBA00022448"/>
    </source>
</evidence>
<dbReference type="InterPro" id="IPR011864">
    <property type="entry name" value="Phosphate_PstC"/>
</dbReference>
<evidence type="ECO:0000256" key="5">
    <source>
        <dbReference type="ARBA" id="ARBA00023136"/>
    </source>
</evidence>
<keyword evidence="7" id="KW-0592">Phosphate transport</keyword>
<feature type="transmembrane region" description="Helical" evidence="6">
    <location>
        <begin position="216"/>
        <end position="237"/>
    </location>
</feature>
<keyword evidence="3 6" id="KW-0812">Transmembrane</keyword>
<comment type="similarity">
    <text evidence="7">Belongs to the binding-protein-dependent transport system permease family. CysTW subfamily.</text>
</comment>
<reference evidence="9 10" key="1">
    <citation type="submission" date="2016-10" db="EMBL/GenBank/DDBJ databases">
        <authorList>
            <person name="de Groot N.N."/>
        </authorList>
    </citation>
    <scope>NUCLEOTIDE SEQUENCE [LARGE SCALE GENOMIC DNA]</scope>
    <source>
        <strain evidence="9 10">CCM7597</strain>
    </source>
</reference>
<feature type="domain" description="ABC transmembrane type-1" evidence="8">
    <location>
        <begin position="92"/>
        <end position="304"/>
    </location>
</feature>
<comment type="function">
    <text evidence="7">Part of the binding-protein-dependent transport system for phosphate; probably responsible for the translocation of the substrate across the membrane.</text>
</comment>
<dbReference type="Proteomes" id="UP000198584">
    <property type="component" value="Unassembled WGS sequence"/>
</dbReference>
<evidence type="ECO:0000256" key="4">
    <source>
        <dbReference type="ARBA" id="ARBA00022989"/>
    </source>
</evidence>
<evidence type="ECO:0000256" key="6">
    <source>
        <dbReference type="RuleBase" id="RU363032"/>
    </source>
</evidence>
<dbReference type="NCBIfam" id="TIGR02138">
    <property type="entry name" value="phosphate_pstC"/>
    <property type="match status" value="1"/>
</dbReference>
<dbReference type="Pfam" id="PF00528">
    <property type="entry name" value="BPD_transp_1"/>
    <property type="match status" value="1"/>
</dbReference>
<dbReference type="GO" id="GO:0005886">
    <property type="term" value="C:plasma membrane"/>
    <property type="evidence" value="ECO:0007669"/>
    <property type="project" value="UniProtKB-SubCell"/>
</dbReference>
<dbReference type="GO" id="GO:0005315">
    <property type="term" value="F:phosphate transmembrane transporter activity"/>
    <property type="evidence" value="ECO:0007669"/>
    <property type="project" value="InterPro"/>
</dbReference>
<feature type="transmembrane region" description="Helical" evidence="6">
    <location>
        <begin position="88"/>
        <end position="112"/>
    </location>
</feature>
<feature type="transmembrane region" description="Helical" evidence="6">
    <location>
        <begin position="282"/>
        <end position="303"/>
    </location>
</feature>
<dbReference type="PANTHER" id="PTHR42727:SF1">
    <property type="entry name" value="PHOSPHATE TRANSPORT SYSTEM PERMEASE"/>
    <property type="match status" value="1"/>
</dbReference>
<dbReference type="EMBL" id="FNQR01000011">
    <property type="protein sequence ID" value="SEA97255.1"/>
    <property type="molecule type" value="Genomic_DNA"/>
</dbReference>
<proteinExistence type="inferred from homology"/>
<protein>
    <recommendedName>
        <fullName evidence="7">Phosphate transport system permease protein</fullName>
    </recommendedName>
</protein>
<evidence type="ECO:0000313" key="10">
    <source>
        <dbReference type="Proteomes" id="UP000198584"/>
    </source>
</evidence>
<dbReference type="InterPro" id="IPR000515">
    <property type="entry name" value="MetI-like"/>
</dbReference>